<dbReference type="InterPro" id="IPR000719">
    <property type="entry name" value="Prot_kinase_dom"/>
</dbReference>
<keyword evidence="1" id="KW-0175">Coiled coil</keyword>
<dbReference type="Pfam" id="PF00069">
    <property type="entry name" value="Pkinase"/>
    <property type="match status" value="1"/>
</dbReference>
<dbReference type="EMBL" id="CAJJDO010000024">
    <property type="protein sequence ID" value="CAD8153445.1"/>
    <property type="molecule type" value="Genomic_DNA"/>
</dbReference>
<dbReference type="PANTHER" id="PTHR24361:SF613">
    <property type="entry name" value="NUCLEAR RECEPTOR-BINDING PROTEIN-RELATED"/>
    <property type="match status" value="1"/>
</dbReference>
<comment type="caution">
    <text evidence="3">The sequence shown here is derived from an EMBL/GenBank/DDBJ whole genome shotgun (WGS) entry which is preliminary data.</text>
</comment>
<dbReference type="Proteomes" id="UP000689195">
    <property type="component" value="Unassembled WGS sequence"/>
</dbReference>
<accession>A0A8S1TKH1</accession>
<feature type="coiled-coil region" evidence="1">
    <location>
        <begin position="506"/>
        <end position="536"/>
    </location>
</feature>
<reference evidence="3" key="1">
    <citation type="submission" date="2021-01" db="EMBL/GenBank/DDBJ databases">
        <authorList>
            <consortium name="Genoscope - CEA"/>
            <person name="William W."/>
        </authorList>
    </citation>
    <scope>NUCLEOTIDE SEQUENCE</scope>
</reference>
<dbReference type="GO" id="GO:0005737">
    <property type="term" value="C:cytoplasm"/>
    <property type="evidence" value="ECO:0007669"/>
    <property type="project" value="TreeGrafter"/>
</dbReference>
<protein>
    <recommendedName>
        <fullName evidence="2">Protein kinase domain-containing protein</fullName>
    </recommendedName>
</protein>
<proteinExistence type="predicted"/>
<dbReference type="GO" id="GO:0005524">
    <property type="term" value="F:ATP binding"/>
    <property type="evidence" value="ECO:0007669"/>
    <property type="project" value="InterPro"/>
</dbReference>
<evidence type="ECO:0000256" key="1">
    <source>
        <dbReference type="SAM" id="Coils"/>
    </source>
</evidence>
<evidence type="ECO:0000313" key="3">
    <source>
        <dbReference type="EMBL" id="CAD8153445.1"/>
    </source>
</evidence>
<organism evidence="3 4">
    <name type="scientific">Paramecium pentaurelia</name>
    <dbReference type="NCBI Taxonomy" id="43138"/>
    <lineage>
        <taxon>Eukaryota</taxon>
        <taxon>Sar</taxon>
        <taxon>Alveolata</taxon>
        <taxon>Ciliophora</taxon>
        <taxon>Intramacronucleata</taxon>
        <taxon>Oligohymenophorea</taxon>
        <taxon>Peniculida</taxon>
        <taxon>Parameciidae</taxon>
        <taxon>Paramecium</taxon>
    </lineage>
</organism>
<dbReference type="PROSITE" id="PS50011">
    <property type="entry name" value="PROTEIN_KINASE_DOM"/>
    <property type="match status" value="1"/>
</dbReference>
<dbReference type="PANTHER" id="PTHR24361">
    <property type="entry name" value="MITOGEN-ACTIVATED KINASE KINASE KINASE"/>
    <property type="match status" value="1"/>
</dbReference>
<keyword evidence="4" id="KW-1185">Reference proteome</keyword>
<gene>
    <name evidence="3" type="ORF">PPENT_87.1.T0240224</name>
</gene>
<evidence type="ECO:0000259" key="2">
    <source>
        <dbReference type="PROSITE" id="PS50011"/>
    </source>
</evidence>
<dbReference type="AlphaFoldDB" id="A0A8S1TKH1"/>
<dbReference type="OrthoDB" id="309104at2759"/>
<feature type="domain" description="Protein kinase" evidence="2">
    <location>
        <begin position="5"/>
        <end position="279"/>
    </location>
</feature>
<name>A0A8S1TKH1_9CILI</name>
<evidence type="ECO:0000313" key="4">
    <source>
        <dbReference type="Proteomes" id="UP000689195"/>
    </source>
</evidence>
<dbReference type="SMART" id="SM00220">
    <property type="entry name" value="S_TKc"/>
    <property type="match status" value="1"/>
</dbReference>
<dbReference type="GO" id="GO:0006974">
    <property type="term" value="P:DNA damage response"/>
    <property type="evidence" value="ECO:0007669"/>
    <property type="project" value="TreeGrafter"/>
</dbReference>
<dbReference type="InterPro" id="IPR053235">
    <property type="entry name" value="Ser_Thr_kinase"/>
</dbReference>
<dbReference type="GO" id="GO:0004674">
    <property type="term" value="F:protein serine/threonine kinase activity"/>
    <property type="evidence" value="ECO:0007669"/>
    <property type="project" value="TreeGrafter"/>
</dbReference>
<sequence>MNYSITILYQVLTTSSGKVFLIEEKSYNTSIKYYAFQFQQKETIEKQFLEQTKTLAKSKYQHLFRKYQKMLLNSQYTKQELYLFDYYEESQFLDLKVLDYGKNKKSFEYSEIKQYLKQLLLALYELHKSDMPGRVFSVYNILVIQPTEKLVLMDFGFEPEIQQDQLDILAPPEYLEEIINQKQKKNYFDLKFDSWLVGAFLYHLIKFKSINQIEVSKNNYERLKYDKKEKFYEYLSKIQFIPCQTQRYKESLLSFVQALLTCDPNKRLSFYEIYQHKYIQELNIEGVQQCIEFYKKCEQIKDPLNDVFITKEFKPGSTNLNPPDAKKKIQITETTIDQINLNCLDYLNIIMKTPQFSNQKFQDYWLQIQLDCLRCYILANTADKIQTIFKKYKHPFDKLFVYIIKKMHYLILWEISNYLKSDYYQNKPDLDWQTFQNQHQKDLFKSDELNSYLEELKNELVTIFQQINLDQDPTLPEIIKKSLKDDKDQNYNMILNSLKFYSNVYLEALQTLLQFINQQIINNREQSDELNQLKKLVYFCVDINISFQPQHFQEQFKGLASQNQKVQPKDIIKLIEIKHLPK</sequence>